<organism evidence="1">
    <name type="scientific">Medioppia subpectinata</name>
    <dbReference type="NCBI Taxonomy" id="1979941"/>
    <lineage>
        <taxon>Eukaryota</taxon>
        <taxon>Metazoa</taxon>
        <taxon>Ecdysozoa</taxon>
        <taxon>Arthropoda</taxon>
        <taxon>Chelicerata</taxon>
        <taxon>Arachnida</taxon>
        <taxon>Acari</taxon>
        <taxon>Acariformes</taxon>
        <taxon>Sarcoptiformes</taxon>
        <taxon>Oribatida</taxon>
        <taxon>Brachypylina</taxon>
        <taxon>Oppioidea</taxon>
        <taxon>Oppiidae</taxon>
        <taxon>Medioppia</taxon>
    </lineage>
</organism>
<reference evidence="1" key="1">
    <citation type="submission" date="2020-11" db="EMBL/GenBank/DDBJ databases">
        <authorList>
            <person name="Tran Van P."/>
        </authorList>
    </citation>
    <scope>NUCLEOTIDE SEQUENCE</scope>
</reference>
<accession>A0A7R9QMI9</accession>
<sequence length="46" mass="5408">MLGNFYFNVLKVQCIKEERPVVCLEIRRIAAVKKSALNMRSRVNLR</sequence>
<protein>
    <submittedName>
        <fullName evidence="1">Uncharacterized protein</fullName>
    </submittedName>
</protein>
<dbReference type="EMBL" id="CAJPIZ010054235">
    <property type="protein sequence ID" value="CAG2123124.1"/>
    <property type="molecule type" value="Genomic_DNA"/>
</dbReference>
<keyword evidence="2" id="KW-1185">Reference proteome</keyword>
<dbReference type="EMBL" id="OC908810">
    <property type="protein sequence ID" value="CAD7650877.1"/>
    <property type="molecule type" value="Genomic_DNA"/>
</dbReference>
<gene>
    <name evidence="1" type="ORF">OSB1V03_LOCUS23069</name>
</gene>
<dbReference type="AlphaFoldDB" id="A0A7R9QMI9"/>
<proteinExistence type="predicted"/>
<evidence type="ECO:0000313" key="1">
    <source>
        <dbReference type="EMBL" id="CAD7650877.1"/>
    </source>
</evidence>
<name>A0A7R9QMI9_9ACAR</name>
<dbReference type="Proteomes" id="UP000759131">
    <property type="component" value="Unassembled WGS sequence"/>
</dbReference>
<evidence type="ECO:0000313" key="2">
    <source>
        <dbReference type="Proteomes" id="UP000759131"/>
    </source>
</evidence>